<dbReference type="InterPro" id="IPR050832">
    <property type="entry name" value="Bact_Acetyltransf"/>
</dbReference>
<dbReference type="STRING" id="589385.SAMN05421504_11679"/>
<feature type="domain" description="N-acetyltransferase" evidence="3">
    <location>
        <begin position="3"/>
        <end position="165"/>
    </location>
</feature>
<protein>
    <submittedName>
        <fullName evidence="4">Acetyltransferase (GNAT) family protein</fullName>
    </submittedName>
</protein>
<reference evidence="4 5" key="1">
    <citation type="submission" date="2016-10" db="EMBL/GenBank/DDBJ databases">
        <authorList>
            <person name="de Groot N.N."/>
        </authorList>
    </citation>
    <scope>NUCLEOTIDE SEQUENCE [LARGE SCALE GENOMIC DNA]</scope>
    <source>
        <strain evidence="4 5">CPCC 202699</strain>
    </source>
</reference>
<dbReference type="InterPro" id="IPR016181">
    <property type="entry name" value="Acyl_CoA_acyltransferase"/>
</dbReference>
<evidence type="ECO:0000313" key="5">
    <source>
        <dbReference type="Proteomes" id="UP000199515"/>
    </source>
</evidence>
<keyword evidence="5" id="KW-1185">Reference proteome</keyword>
<sequence>MELQWRPLRLDDTVQLAKVFAASEALDPTGEHYSADDLREEFDSPLLDLDEASIAGWDGDRLVAYGLVQRREEANPEHKMRVEGIVHPDYREPGVAGYLADFFVRAGKRVHAKTFPDAPLELHGHASESQGWMTDVFEGHGYRRSRTLIDMRAPFETLPPVKPLPVELPLVPYEDKYEELTRLAVNETFAGHWGSAAQSPEGFRHNIAGHKDFQPDLSFLLLSADRDEVVAYVLSAFFESDAEATGVRELYVSHVGTRAALRGRGVATALLGHTLAEAKARGFQRSVLNVDLENVNGALGIYERCGYGVDLRWFNFIHPVE</sequence>
<name>A0A1H3SZT8_9PSEU</name>
<dbReference type="Gene3D" id="3.40.630.30">
    <property type="match status" value="1"/>
</dbReference>
<dbReference type="PROSITE" id="PS51186">
    <property type="entry name" value="GNAT"/>
    <property type="match status" value="2"/>
</dbReference>
<dbReference type="OrthoDB" id="9799092at2"/>
<dbReference type="PANTHER" id="PTHR43877">
    <property type="entry name" value="AMINOALKYLPHOSPHONATE N-ACETYLTRANSFERASE-RELATED-RELATED"/>
    <property type="match status" value="1"/>
</dbReference>
<proteinExistence type="predicted"/>
<gene>
    <name evidence="4" type="ORF">SAMN05421504_11679</name>
</gene>
<evidence type="ECO:0000313" key="4">
    <source>
        <dbReference type="EMBL" id="SDZ43091.1"/>
    </source>
</evidence>
<dbReference type="SUPFAM" id="SSF55729">
    <property type="entry name" value="Acyl-CoA N-acyltransferases (Nat)"/>
    <property type="match status" value="2"/>
</dbReference>
<keyword evidence="2" id="KW-0012">Acyltransferase</keyword>
<dbReference type="InterPro" id="IPR000182">
    <property type="entry name" value="GNAT_dom"/>
</dbReference>
<evidence type="ECO:0000256" key="2">
    <source>
        <dbReference type="ARBA" id="ARBA00023315"/>
    </source>
</evidence>
<dbReference type="RefSeq" id="WP_091300010.1">
    <property type="nucleotide sequence ID" value="NZ_FNON01000016.1"/>
</dbReference>
<dbReference type="AlphaFoldDB" id="A0A1H3SZT8"/>
<dbReference type="Pfam" id="PF00583">
    <property type="entry name" value="Acetyltransf_1"/>
    <property type="match status" value="1"/>
</dbReference>
<accession>A0A1H3SZT8</accession>
<dbReference type="Proteomes" id="UP000199515">
    <property type="component" value="Unassembled WGS sequence"/>
</dbReference>
<keyword evidence="1 4" id="KW-0808">Transferase</keyword>
<dbReference type="EMBL" id="FNON01000016">
    <property type="protein sequence ID" value="SDZ43091.1"/>
    <property type="molecule type" value="Genomic_DNA"/>
</dbReference>
<dbReference type="GO" id="GO:0016747">
    <property type="term" value="F:acyltransferase activity, transferring groups other than amino-acyl groups"/>
    <property type="evidence" value="ECO:0007669"/>
    <property type="project" value="InterPro"/>
</dbReference>
<feature type="domain" description="N-acetyltransferase" evidence="3">
    <location>
        <begin position="175"/>
        <end position="321"/>
    </location>
</feature>
<evidence type="ECO:0000256" key="1">
    <source>
        <dbReference type="ARBA" id="ARBA00022679"/>
    </source>
</evidence>
<evidence type="ECO:0000259" key="3">
    <source>
        <dbReference type="PROSITE" id="PS51186"/>
    </source>
</evidence>
<dbReference type="CDD" id="cd04301">
    <property type="entry name" value="NAT_SF"/>
    <property type="match status" value="1"/>
</dbReference>
<organism evidence="4 5">
    <name type="scientific">Amycolatopsis xylanica</name>
    <dbReference type="NCBI Taxonomy" id="589385"/>
    <lineage>
        <taxon>Bacteria</taxon>
        <taxon>Bacillati</taxon>
        <taxon>Actinomycetota</taxon>
        <taxon>Actinomycetes</taxon>
        <taxon>Pseudonocardiales</taxon>
        <taxon>Pseudonocardiaceae</taxon>
        <taxon>Amycolatopsis</taxon>
    </lineage>
</organism>